<accession>A0A9P0ZFD9</accession>
<organism evidence="1 2">
    <name type="scientific">Cuscuta europaea</name>
    <name type="common">European dodder</name>
    <dbReference type="NCBI Taxonomy" id="41803"/>
    <lineage>
        <taxon>Eukaryota</taxon>
        <taxon>Viridiplantae</taxon>
        <taxon>Streptophyta</taxon>
        <taxon>Embryophyta</taxon>
        <taxon>Tracheophyta</taxon>
        <taxon>Spermatophyta</taxon>
        <taxon>Magnoliopsida</taxon>
        <taxon>eudicotyledons</taxon>
        <taxon>Gunneridae</taxon>
        <taxon>Pentapetalae</taxon>
        <taxon>asterids</taxon>
        <taxon>lamiids</taxon>
        <taxon>Solanales</taxon>
        <taxon>Convolvulaceae</taxon>
        <taxon>Cuscuteae</taxon>
        <taxon>Cuscuta</taxon>
        <taxon>Cuscuta subgen. Cuscuta</taxon>
    </lineage>
</organism>
<evidence type="ECO:0000313" key="2">
    <source>
        <dbReference type="Proteomes" id="UP001152484"/>
    </source>
</evidence>
<dbReference type="Proteomes" id="UP001152484">
    <property type="component" value="Unassembled WGS sequence"/>
</dbReference>
<dbReference type="AlphaFoldDB" id="A0A9P0ZFD9"/>
<name>A0A9P0ZFD9_CUSEU</name>
<keyword evidence="2" id="KW-1185">Reference proteome</keyword>
<feature type="non-terminal residue" evidence="1">
    <location>
        <position position="69"/>
    </location>
</feature>
<reference evidence="1" key="1">
    <citation type="submission" date="2022-07" db="EMBL/GenBank/DDBJ databases">
        <authorList>
            <person name="Macas J."/>
            <person name="Novak P."/>
            <person name="Neumann P."/>
        </authorList>
    </citation>
    <scope>NUCLEOTIDE SEQUENCE</scope>
</reference>
<gene>
    <name evidence="1" type="ORF">CEURO_LOCUS13828</name>
</gene>
<dbReference type="OrthoDB" id="1002061at2759"/>
<dbReference type="EMBL" id="CAMAPE010000035">
    <property type="protein sequence ID" value="CAH9097411.1"/>
    <property type="molecule type" value="Genomic_DNA"/>
</dbReference>
<sequence length="69" mass="7436">MNPYNGVSDSFIKALANGISSRAKAWCAYVVGGYTFHTTSYGIGKKTFNSGICVRSSNYNNATTDWIGT</sequence>
<evidence type="ECO:0000313" key="1">
    <source>
        <dbReference type="EMBL" id="CAH9097411.1"/>
    </source>
</evidence>
<proteinExistence type="predicted"/>
<protein>
    <submittedName>
        <fullName evidence="1">Uncharacterized protein</fullName>
    </submittedName>
</protein>
<comment type="caution">
    <text evidence="1">The sequence shown here is derived from an EMBL/GenBank/DDBJ whole genome shotgun (WGS) entry which is preliminary data.</text>
</comment>